<comment type="caution">
    <text evidence="2">The sequence shown here is derived from an EMBL/GenBank/DDBJ whole genome shotgun (WGS) entry which is preliminary data.</text>
</comment>
<keyword evidence="3" id="KW-1185">Reference proteome</keyword>
<sequence>MNPFDIGIVYLWSQRDYHWVSCNLRKRNYTILRNASNDGHQDCLIDHFVCKKSVDEIWHPRSSLNLHLNFRVCISFCPFVVPRWMEPVPRPPQAEMIDMTSLLSYATATHERMMAYMRR</sequence>
<evidence type="ECO:0000313" key="2">
    <source>
        <dbReference type="EMBL" id="KAG2274301.1"/>
    </source>
</evidence>
<dbReference type="InterPro" id="IPR056592">
    <property type="entry name" value="Beta-prop_At3g26010-like"/>
</dbReference>
<accession>A0A8X7QQB5</accession>
<feature type="domain" description="F-box protein At3g26010-like beta-propeller" evidence="1">
    <location>
        <begin position="1"/>
        <end position="90"/>
    </location>
</feature>
<evidence type="ECO:0000259" key="1">
    <source>
        <dbReference type="Pfam" id="PF24750"/>
    </source>
</evidence>
<organism evidence="2 3">
    <name type="scientific">Brassica carinata</name>
    <name type="common">Ethiopian mustard</name>
    <name type="synonym">Abyssinian cabbage</name>
    <dbReference type="NCBI Taxonomy" id="52824"/>
    <lineage>
        <taxon>Eukaryota</taxon>
        <taxon>Viridiplantae</taxon>
        <taxon>Streptophyta</taxon>
        <taxon>Embryophyta</taxon>
        <taxon>Tracheophyta</taxon>
        <taxon>Spermatophyta</taxon>
        <taxon>Magnoliopsida</taxon>
        <taxon>eudicotyledons</taxon>
        <taxon>Gunneridae</taxon>
        <taxon>Pentapetalae</taxon>
        <taxon>rosids</taxon>
        <taxon>malvids</taxon>
        <taxon>Brassicales</taxon>
        <taxon>Brassicaceae</taxon>
        <taxon>Brassiceae</taxon>
        <taxon>Brassica</taxon>
    </lineage>
</organism>
<gene>
    <name evidence="2" type="ORF">Bca52824_056856</name>
</gene>
<evidence type="ECO:0000313" key="3">
    <source>
        <dbReference type="Proteomes" id="UP000886595"/>
    </source>
</evidence>
<dbReference type="AlphaFoldDB" id="A0A8X7QQB5"/>
<dbReference type="Proteomes" id="UP000886595">
    <property type="component" value="Unassembled WGS sequence"/>
</dbReference>
<proteinExistence type="predicted"/>
<protein>
    <recommendedName>
        <fullName evidence="1">F-box protein At3g26010-like beta-propeller domain-containing protein</fullName>
    </recommendedName>
</protein>
<dbReference type="EMBL" id="JAAMPC010000012">
    <property type="protein sequence ID" value="KAG2274301.1"/>
    <property type="molecule type" value="Genomic_DNA"/>
</dbReference>
<reference evidence="2 3" key="1">
    <citation type="submission" date="2020-02" db="EMBL/GenBank/DDBJ databases">
        <authorList>
            <person name="Ma Q."/>
            <person name="Huang Y."/>
            <person name="Song X."/>
            <person name="Pei D."/>
        </authorList>
    </citation>
    <scope>NUCLEOTIDE SEQUENCE [LARGE SCALE GENOMIC DNA]</scope>
    <source>
        <strain evidence="2">Sxm20200214</strain>
        <tissue evidence="2">Leaf</tissue>
    </source>
</reference>
<name>A0A8X7QQB5_BRACI</name>
<dbReference type="OrthoDB" id="10316021at2759"/>
<dbReference type="Pfam" id="PF24750">
    <property type="entry name" value="b-prop_At3g26010-like"/>
    <property type="match status" value="1"/>
</dbReference>